<dbReference type="Pfam" id="PF18425">
    <property type="entry name" value="CspB_prodomain"/>
    <property type="match status" value="1"/>
</dbReference>
<accession>A0A6I1MT91</accession>
<dbReference type="EMBL" id="WHJC01000069">
    <property type="protein sequence ID" value="MPQ43449.1"/>
    <property type="molecule type" value="Genomic_DNA"/>
</dbReference>
<dbReference type="PROSITE" id="PS51892">
    <property type="entry name" value="SUBTILASE"/>
    <property type="match status" value="1"/>
</dbReference>
<dbReference type="PANTHER" id="PTHR43806:SF11">
    <property type="entry name" value="CEREVISIN-RELATED"/>
    <property type="match status" value="1"/>
</dbReference>
<sequence length="572" mass="63575">MIIIFNKDFTEKLRISKLIPKEVLYQIIEEYNLDLSKTGEIEIVILFGIEVKKFREAVEKIGVKFEELGYSFGIIKIKILDIPLLDDLEGLQYFEFPKPIYTADYSSNRASCVQAAWNNYGLSGEGVLVGFIDTGIDYTHPAFKDTNGKTRIEYIYDLENNKIYDKDKINEALQNNDPYSIVPTEDIAGHGSHVAGIACAGGNIDFDNYGVAYKSSIIMVKITREKSLTAALSTQLMRGLKFLIDKSKELKMPLVINISLSTNDGAHNGSSLLEQYIQTITRLEKVALVVAAGNDGASGHHIGGTLERDKEILFNIGSGEKTILLDLYKPVLIDWTINITSPAGISTQDIVLSESYKERIIGNTQITIYTAGPKPFDITGQIIIKIAALRKEILPGEWKIFLKSRDNSTGYFDIWLPITEGLNEKTRFLQPDPFNTLGIPATVAGVISVGSYNYNNNSISPFSGRGVRRVGWYENPDLLAPGENILSVGEEGGFTAKSGTSMAAPHVAGICALLLEWGIVRENDIFLYGDRLKYYLIKGAKRNIPKQVYPNPIYGYGFVCAEQSIELLENRR</sequence>
<evidence type="ECO:0000256" key="1">
    <source>
        <dbReference type="ARBA" id="ARBA00011073"/>
    </source>
</evidence>
<evidence type="ECO:0000259" key="9">
    <source>
        <dbReference type="Pfam" id="PF18425"/>
    </source>
</evidence>
<evidence type="ECO:0000256" key="4">
    <source>
        <dbReference type="ARBA" id="ARBA00022825"/>
    </source>
</evidence>
<dbReference type="Pfam" id="PF00082">
    <property type="entry name" value="Peptidase_S8"/>
    <property type="match status" value="2"/>
</dbReference>
<dbReference type="InterPro" id="IPR034045">
    <property type="entry name" value="Pep_S8_CspA-like"/>
</dbReference>
<keyword evidence="2 6" id="KW-0645">Protease</keyword>
<dbReference type="InterPro" id="IPR017310">
    <property type="entry name" value="Pept_S8A_subtilisin_clostridia"/>
</dbReference>
<dbReference type="Gene3D" id="3.40.50.200">
    <property type="entry name" value="Peptidase S8/S53 domain"/>
    <property type="match status" value="1"/>
</dbReference>
<dbReference type="InterPro" id="IPR022398">
    <property type="entry name" value="Peptidase_S8_His-AS"/>
</dbReference>
<evidence type="ECO:0000313" key="11">
    <source>
        <dbReference type="Proteomes" id="UP000430345"/>
    </source>
</evidence>
<dbReference type="InterPro" id="IPR015500">
    <property type="entry name" value="Peptidase_S8_subtilisin-rel"/>
</dbReference>
<dbReference type="OrthoDB" id="2744137at2"/>
<organism evidence="10 11">
    <name type="scientific">Clostridium tarantellae</name>
    <dbReference type="NCBI Taxonomy" id="39493"/>
    <lineage>
        <taxon>Bacteria</taxon>
        <taxon>Bacillati</taxon>
        <taxon>Bacillota</taxon>
        <taxon>Clostridia</taxon>
        <taxon>Eubacteriales</taxon>
        <taxon>Clostridiaceae</taxon>
        <taxon>Clostridium</taxon>
    </lineage>
</organism>
<proteinExistence type="inferred from homology"/>
<gene>
    <name evidence="10" type="ORF">GBZ86_06710</name>
</gene>
<reference evidence="10 11" key="1">
    <citation type="submission" date="2019-10" db="EMBL/GenBank/DDBJ databases">
        <title>The Genome Sequence of Clostridium tarantellae Isolated from Fish Brain.</title>
        <authorList>
            <person name="Bano L."/>
            <person name="Kiel M."/>
            <person name="Sales G."/>
            <person name="Doxey A.C."/>
            <person name="Mansfield M.J."/>
            <person name="Schiavone M."/>
            <person name="Rossetto O."/>
            <person name="Pirazzini M."/>
            <person name="Dobrindt U."/>
            <person name="Montecucco C."/>
        </authorList>
    </citation>
    <scope>NUCLEOTIDE SEQUENCE [LARGE SCALE GENOMIC DNA]</scope>
    <source>
        <strain evidence="10 11">DSM 3997</strain>
    </source>
</reference>
<dbReference type="Proteomes" id="UP000430345">
    <property type="component" value="Unassembled WGS sequence"/>
</dbReference>
<dbReference type="GO" id="GO:0006508">
    <property type="term" value="P:proteolysis"/>
    <property type="evidence" value="ECO:0007669"/>
    <property type="project" value="UniProtKB-KW"/>
</dbReference>
<keyword evidence="4 6" id="KW-0720">Serine protease</keyword>
<feature type="active site" description="Charge relay system" evidence="5 6">
    <location>
        <position position="190"/>
    </location>
</feature>
<keyword evidence="11" id="KW-1185">Reference proteome</keyword>
<evidence type="ECO:0000256" key="2">
    <source>
        <dbReference type="ARBA" id="ARBA00022670"/>
    </source>
</evidence>
<dbReference type="PROSITE" id="PS00136">
    <property type="entry name" value="SUBTILASE_ASP"/>
    <property type="match status" value="1"/>
</dbReference>
<dbReference type="CDD" id="cd07478">
    <property type="entry name" value="Peptidases_S8_CspA-like"/>
    <property type="match status" value="1"/>
</dbReference>
<dbReference type="InterPro" id="IPR023827">
    <property type="entry name" value="Peptidase_S8_Asp-AS"/>
</dbReference>
<feature type="domain" description="Peptidase S8/S53" evidence="8">
    <location>
        <begin position="124"/>
        <end position="296"/>
    </location>
</feature>
<feature type="active site" description="Charge relay system" evidence="5 6">
    <location>
        <position position="133"/>
    </location>
</feature>
<dbReference type="SUPFAM" id="SSF52743">
    <property type="entry name" value="Subtilisin-like"/>
    <property type="match status" value="1"/>
</dbReference>
<comment type="caution">
    <text evidence="10">The sequence shown here is derived from an EMBL/GenBank/DDBJ whole genome shotgun (WGS) entry which is preliminary data.</text>
</comment>
<evidence type="ECO:0000256" key="5">
    <source>
        <dbReference type="PIRSR" id="PIRSR615500-1"/>
    </source>
</evidence>
<evidence type="ECO:0000313" key="10">
    <source>
        <dbReference type="EMBL" id="MPQ43449.1"/>
    </source>
</evidence>
<keyword evidence="3 6" id="KW-0378">Hydrolase</keyword>
<dbReference type="GO" id="GO:0004252">
    <property type="term" value="F:serine-type endopeptidase activity"/>
    <property type="evidence" value="ECO:0007669"/>
    <property type="project" value="UniProtKB-UniRule"/>
</dbReference>
<dbReference type="PROSITE" id="PS00137">
    <property type="entry name" value="SUBTILASE_HIS"/>
    <property type="match status" value="1"/>
</dbReference>
<dbReference type="InterPro" id="IPR041365">
    <property type="entry name" value="CspB_prodomain"/>
</dbReference>
<dbReference type="InterPro" id="IPR000209">
    <property type="entry name" value="Peptidase_S8/S53_dom"/>
</dbReference>
<feature type="domain" description="Csp protease B prodomain" evidence="9">
    <location>
        <begin position="11"/>
        <end position="98"/>
    </location>
</feature>
<evidence type="ECO:0000256" key="3">
    <source>
        <dbReference type="ARBA" id="ARBA00022801"/>
    </source>
</evidence>
<feature type="active site" description="Charge relay system" evidence="5 6">
    <location>
        <position position="501"/>
    </location>
</feature>
<dbReference type="InterPro" id="IPR050131">
    <property type="entry name" value="Peptidase_S8_subtilisin-like"/>
</dbReference>
<evidence type="ECO:0000256" key="6">
    <source>
        <dbReference type="PROSITE-ProRule" id="PRU01240"/>
    </source>
</evidence>
<dbReference type="PANTHER" id="PTHR43806">
    <property type="entry name" value="PEPTIDASE S8"/>
    <property type="match status" value="1"/>
</dbReference>
<dbReference type="InterPro" id="IPR023828">
    <property type="entry name" value="Peptidase_S8_Ser-AS"/>
</dbReference>
<dbReference type="PROSITE" id="PS00138">
    <property type="entry name" value="SUBTILASE_SER"/>
    <property type="match status" value="1"/>
</dbReference>
<protein>
    <submittedName>
        <fullName evidence="10">S8 family serine peptidase</fullName>
    </submittedName>
</protein>
<name>A0A6I1MT91_9CLOT</name>
<evidence type="ECO:0000256" key="7">
    <source>
        <dbReference type="RuleBase" id="RU003355"/>
    </source>
</evidence>
<dbReference type="InterPro" id="IPR036852">
    <property type="entry name" value="Peptidase_S8/S53_dom_sf"/>
</dbReference>
<evidence type="ECO:0000259" key="8">
    <source>
        <dbReference type="Pfam" id="PF00082"/>
    </source>
</evidence>
<dbReference type="Gene3D" id="3.30.70.2980">
    <property type="match status" value="1"/>
</dbReference>
<comment type="similarity">
    <text evidence="1 6 7">Belongs to the peptidase S8 family.</text>
</comment>
<dbReference type="AlphaFoldDB" id="A0A6I1MT91"/>
<dbReference type="PIRSF" id="PIRSF037894">
    <property type="entry name" value="Subtilisin_rel_CspABC"/>
    <property type="match status" value="1"/>
</dbReference>
<feature type="domain" description="Peptidase S8/S53" evidence="8">
    <location>
        <begin position="435"/>
        <end position="557"/>
    </location>
</feature>
<dbReference type="PRINTS" id="PR00723">
    <property type="entry name" value="SUBTILISIN"/>
</dbReference>
<dbReference type="Gene3D" id="2.60.120.1290">
    <property type="match status" value="1"/>
</dbReference>
<dbReference type="RefSeq" id="WP_152888980.1">
    <property type="nucleotide sequence ID" value="NZ_WHJC01000069.1"/>
</dbReference>